<organism evidence="1 2">
    <name type="scientific">Coemansia nantahalensis</name>
    <dbReference type="NCBI Taxonomy" id="2789366"/>
    <lineage>
        <taxon>Eukaryota</taxon>
        <taxon>Fungi</taxon>
        <taxon>Fungi incertae sedis</taxon>
        <taxon>Zoopagomycota</taxon>
        <taxon>Kickxellomycotina</taxon>
        <taxon>Kickxellomycetes</taxon>
        <taxon>Kickxellales</taxon>
        <taxon>Kickxellaceae</taxon>
        <taxon>Coemansia</taxon>
    </lineage>
</organism>
<name>A0ACC1JZF7_9FUNG</name>
<comment type="caution">
    <text evidence="1">The sequence shown here is derived from an EMBL/GenBank/DDBJ whole genome shotgun (WGS) entry which is preliminary data.</text>
</comment>
<accession>A0ACC1JZF7</accession>
<dbReference type="Proteomes" id="UP001140234">
    <property type="component" value="Unassembled WGS sequence"/>
</dbReference>
<gene>
    <name evidence="1" type="primary">VPS45</name>
    <name evidence="1" type="ORF">IWQ57_002723</name>
</gene>
<sequence length="575" mass="63704">MDAIKAAQYYTNRIATDTSGMKVLLLDRETTPIISLVSTQSHLLSKEVYLVDRLDNAQRDRMQHLKCVCFLRPTDASIQALVDELRAPKYGDYYIYFSNILKKSMIELLAENDESEVVREIHEFYADFYAATPTLFHMGLAPATRPLFAEGHSWNPGALGRTVQGLSALLLALKRRPTIRYERNSAMALKLGEELEYLMGHEASLFGAQPGAADATQLLILDRKNDPVTPLLTHWTYHAMLHELLGVANGRVDLSHVPDVRPEVREVMLAQDQDSFFRQAQFLNFGDLGVSLKEFVDSYQSKTASHHKIDSIADMKRFVEAYPEFRKLSGNVSKHVTLIGELSRIVSARHLMAVSELEQSLACNEQHSTDLKALRALIADARITAENKVRCVVLYALRYERVQANATGELKQLLSSGGVDADLVGMVDVALRYGGARERQSDIFQNENIFSRGKNIFKGLQGTENVYTQHTPALAEMLEQLVRGRQGPQLQERLPSLDPRARPLAAGSDGGGGGGPLTNQDIVVFVVGGVTMDEERAVAALNAKYSPQNVRLLLGGTSIHSSGSFLGELSTTFFP</sequence>
<keyword evidence="2" id="KW-1185">Reference proteome</keyword>
<protein>
    <submittedName>
        <fullName evidence="1">Vacuolar protein sorting-associated protein 45</fullName>
    </submittedName>
</protein>
<evidence type="ECO:0000313" key="2">
    <source>
        <dbReference type="Proteomes" id="UP001140234"/>
    </source>
</evidence>
<dbReference type="EMBL" id="JANBUJ010000756">
    <property type="protein sequence ID" value="KAJ2770305.1"/>
    <property type="molecule type" value="Genomic_DNA"/>
</dbReference>
<reference evidence="1" key="1">
    <citation type="submission" date="2022-07" db="EMBL/GenBank/DDBJ databases">
        <title>Phylogenomic reconstructions and comparative analyses of Kickxellomycotina fungi.</title>
        <authorList>
            <person name="Reynolds N.K."/>
            <person name="Stajich J.E."/>
            <person name="Barry K."/>
            <person name="Grigoriev I.V."/>
            <person name="Crous P."/>
            <person name="Smith M.E."/>
        </authorList>
    </citation>
    <scope>NUCLEOTIDE SEQUENCE</scope>
    <source>
        <strain evidence="1">CBS 109366</strain>
    </source>
</reference>
<evidence type="ECO:0000313" key="1">
    <source>
        <dbReference type="EMBL" id="KAJ2770305.1"/>
    </source>
</evidence>
<proteinExistence type="predicted"/>